<dbReference type="PANTHER" id="PTHR12902">
    <property type="entry name" value="WASP-1"/>
    <property type="match status" value="1"/>
</dbReference>
<feature type="compositionally biased region" description="Polar residues" evidence="3">
    <location>
        <begin position="1302"/>
        <end position="1314"/>
    </location>
</feature>
<feature type="compositionally biased region" description="Polar residues" evidence="3">
    <location>
        <begin position="1127"/>
        <end position="1139"/>
    </location>
</feature>
<feature type="compositionally biased region" description="Low complexity" evidence="3">
    <location>
        <begin position="1184"/>
        <end position="1196"/>
    </location>
</feature>
<comment type="subcellular location">
    <subcellularLocation>
        <location evidence="2">Cytoplasm</location>
        <location evidence="2">Cytoskeleton</location>
    </subcellularLocation>
</comment>
<feature type="compositionally biased region" description="Basic and acidic residues" evidence="3">
    <location>
        <begin position="1291"/>
        <end position="1301"/>
    </location>
</feature>
<name>A0ABR0XZY7_REHGL</name>
<feature type="region of interest" description="Disordered" evidence="3">
    <location>
        <begin position="503"/>
        <end position="530"/>
    </location>
</feature>
<evidence type="ECO:0000256" key="3">
    <source>
        <dbReference type="SAM" id="MobiDB-lite"/>
    </source>
</evidence>
<evidence type="ECO:0000256" key="1">
    <source>
        <dbReference type="ARBA" id="ARBA00006993"/>
    </source>
</evidence>
<comment type="similarity">
    <text evidence="1 2">Belongs to the SCAR/WAVE family.</text>
</comment>
<feature type="domain" description="WH2" evidence="4">
    <location>
        <begin position="1368"/>
        <end position="1386"/>
    </location>
</feature>
<feature type="region of interest" description="Disordered" evidence="3">
    <location>
        <begin position="902"/>
        <end position="926"/>
    </location>
</feature>
<feature type="region of interest" description="Disordered" evidence="3">
    <location>
        <begin position="1115"/>
        <end position="1340"/>
    </location>
</feature>
<evidence type="ECO:0000259" key="4">
    <source>
        <dbReference type="PROSITE" id="PS51082"/>
    </source>
</evidence>
<feature type="compositionally biased region" description="Low complexity" evidence="3">
    <location>
        <begin position="1241"/>
        <end position="1256"/>
    </location>
</feature>
<reference evidence="5 6" key="1">
    <citation type="journal article" date="2021" name="Comput. Struct. Biotechnol. J.">
        <title>De novo genome assembly of the potent medicinal plant Rehmannia glutinosa using nanopore technology.</title>
        <authorList>
            <person name="Ma L."/>
            <person name="Dong C."/>
            <person name="Song C."/>
            <person name="Wang X."/>
            <person name="Zheng X."/>
            <person name="Niu Y."/>
            <person name="Chen S."/>
            <person name="Feng W."/>
        </authorList>
    </citation>
    <scope>NUCLEOTIDE SEQUENCE [LARGE SCALE GENOMIC DNA]</scope>
    <source>
        <strain evidence="5">DH-2019</strain>
    </source>
</reference>
<feature type="region of interest" description="Disordered" evidence="3">
    <location>
        <begin position="1415"/>
        <end position="1444"/>
    </location>
</feature>
<dbReference type="Gene3D" id="6.10.280.150">
    <property type="match status" value="2"/>
</dbReference>
<protein>
    <recommendedName>
        <fullName evidence="2">Protein SCAR</fullName>
    </recommendedName>
    <alternativeName>
        <fullName evidence="2">Protein WAVE</fullName>
    </alternativeName>
</protein>
<gene>
    <name evidence="5" type="ORF">DH2020_001651</name>
</gene>
<feature type="region of interest" description="Disordered" evidence="3">
    <location>
        <begin position="232"/>
        <end position="258"/>
    </location>
</feature>
<feature type="compositionally biased region" description="Basic and acidic residues" evidence="3">
    <location>
        <begin position="907"/>
        <end position="926"/>
    </location>
</feature>
<proteinExistence type="inferred from homology"/>
<feature type="compositionally biased region" description="Polar residues" evidence="3">
    <location>
        <begin position="1226"/>
        <end position="1237"/>
    </location>
</feature>
<dbReference type="EMBL" id="JABTTQ020000001">
    <property type="protein sequence ID" value="KAK6164787.1"/>
    <property type="molecule type" value="Genomic_DNA"/>
</dbReference>
<feature type="compositionally biased region" description="Polar residues" evidence="3">
    <location>
        <begin position="374"/>
        <end position="390"/>
    </location>
</feature>
<keyword evidence="2" id="KW-0963">Cytoplasm</keyword>
<sequence>MPMSRYEIRNEYSLADPELYRAADKDDPEALLEGVSMAGLVGVLRQLGDLAEFAAEVFHNLHEEVMVTAARGHGLMIRVQQLETEVPSIERAFLSQTDHSSFFYHAGVDWHPNLRIDQNLVTQGDLPRFIMDSYEECRAPPRLFLLDKLHQLFLEELTENGVSNPSRRAKLKRRLNGFPFDSKTGKSYMEKLLKSPPPDHKVLHEVTVDSSPLMLTAFDHNECGHDVLEIRSVSPDSENVGRKRSLPSSPDREGIMENPSMYEPSEVAIDDKICEVPNSYPSIATDGGISSTLDKVTSEKVIAVDAESNREGSLTGYQSDDIASEVDNYVDAPSTIESEAESELRVKNDFTSSQIRKEPMISDANEEYSHTRSSDSQSTGESTISDEGNNSSRKEISSSSSDSPSTLAETPQSETISSRRFPSADIPEVDETVDASSYQKTADEDFPVDQHPKPVVSDDTCPNADAITNHKSDYEQVTPSLCSNESIPALTQSDSGVVRKNVIEGPKLDEMDSTLDDEEKKSNLVMDPPCSPSVSYPVLQSIDDSPRSSAGENLVDEQDGERTPSISTVPYIHCHTLDSSDKVTLDFLNEDESDQEDQNLVQNMAFTYNLFNVRTQNTNGTPSEMISSESLIPGKPDDEFQKLPNDFPSDYPDMVHNGDNINSMVSKEEKLIDGLDNEDSGVSTDSPNQFPSFMEAFLKKKLEETSPANAQIIDGEDNHSNSSIDNQDCSENSILSHQANSPDWPQAGLDAHEGDVIPEEETTVNETFVLETPKSCEVLGLLGTGITHDIPPNDSEAQESSCCTPEYLKELAGTSGSVEMDGTSSTGQEFTEISSSADQKSLNEVHILLDESDSEAEKSNTVDMASAVPALSDTMIKDDVPSPVGLNKMVEEHIHLFEDSGLDEPENEKKCLSESHGESDLVEKVDQSKASRFETVLCDTNYNDHPKSEVDHGLELVHPATIQSPVEQSLLNREQVIFQRSGLENHVSDAPSLSVDNEAEESIVQELPSQLDQELLHSSEISSEVPPLLPINHHIDAPGFPKDPLGSIFPPSNPFSETNQIDLADLPPLPPLPPVQWRMGKLQHASSSTDGEMMKHKGLFPQLISLPIASIDDASPYPPTTPIDAVDSSQPIASTNDDTFSPEETKHPMIQIANEPTSKEEKVEKSFSDDASSYPPTAPTDAVDSSPPTTSSNDDTSSPEEMKHPMIQIANEPTSKEEKVEKSFSDDASSYPRTTPTDAVDSSPPTTSTNDDTSPPEVMKRSMIQIVNEPASKEEKVEKSFSCVKPNAVHETIDLPPKSENKQQQLVMPTSESEFISPAEEDGVANGSRTGKLPRPRNPLFDEVDALDKSKLRKVTDRVRPQIQKVDERDSLLEQIRTKSFNLKPAMASRPSIRGPNTNLKVAAILQKANAIRQAFAGSDEDDDDSWSDSPTRPNINPPEPAHVLPRKTYFDSIREEVNEVVFTSYPVIRRRPSPDRLTLNWKAINSHLSTHTDPCSLSSESD</sequence>
<feature type="region of interest" description="Disordered" evidence="3">
    <location>
        <begin position="336"/>
        <end position="467"/>
    </location>
</feature>
<dbReference type="InterPro" id="IPR003124">
    <property type="entry name" value="WH2_dom"/>
</dbReference>
<organism evidence="5 6">
    <name type="scientific">Rehmannia glutinosa</name>
    <name type="common">Chinese foxglove</name>
    <dbReference type="NCBI Taxonomy" id="99300"/>
    <lineage>
        <taxon>Eukaryota</taxon>
        <taxon>Viridiplantae</taxon>
        <taxon>Streptophyta</taxon>
        <taxon>Embryophyta</taxon>
        <taxon>Tracheophyta</taxon>
        <taxon>Spermatophyta</taxon>
        <taxon>Magnoliopsida</taxon>
        <taxon>eudicotyledons</taxon>
        <taxon>Gunneridae</taxon>
        <taxon>Pentapetalae</taxon>
        <taxon>asterids</taxon>
        <taxon>lamiids</taxon>
        <taxon>Lamiales</taxon>
        <taxon>Orobanchaceae</taxon>
        <taxon>Rehmannieae</taxon>
        <taxon>Rehmannia</taxon>
    </lineage>
</organism>
<feature type="region of interest" description="Disordered" evidence="3">
    <location>
        <begin position="542"/>
        <end position="566"/>
    </location>
</feature>
<dbReference type="Proteomes" id="UP001318860">
    <property type="component" value="Unassembled WGS sequence"/>
</dbReference>
<dbReference type="PANTHER" id="PTHR12902:SF1">
    <property type="entry name" value="WISKOTT-ALDRICH SYNDROME PROTEIN FAMILY MEMBER"/>
    <property type="match status" value="1"/>
</dbReference>
<dbReference type="PROSITE" id="PS51082">
    <property type="entry name" value="WH2"/>
    <property type="match status" value="1"/>
</dbReference>
<evidence type="ECO:0000256" key="2">
    <source>
        <dbReference type="RuleBase" id="RU367034"/>
    </source>
</evidence>
<dbReference type="Gene3D" id="1.20.5.340">
    <property type="match status" value="1"/>
</dbReference>
<dbReference type="InterPro" id="IPR028288">
    <property type="entry name" value="SCAR/WAVE_fam"/>
</dbReference>
<feature type="compositionally biased region" description="Polar residues" evidence="3">
    <location>
        <begin position="406"/>
        <end position="420"/>
    </location>
</feature>
<feature type="compositionally biased region" description="Basic and acidic residues" evidence="3">
    <location>
        <begin position="1214"/>
        <end position="1225"/>
    </location>
</feature>
<evidence type="ECO:0000313" key="5">
    <source>
        <dbReference type="EMBL" id="KAK6164787.1"/>
    </source>
</evidence>
<keyword evidence="2" id="KW-0009">Actin-binding</keyword>
<accession>A0ABR0XZY7</accession>
<comment type="function">
    <text evidence="2">Involved in regulation of actin and microtubule organization. Part of a WAVE complex that activates the Arp2/3 complex.</text>
</comment>
<comment type="caution">
    <text evidence="5">The sequence shown here is derived from an EMBL/GenBank/DDBJ whole genome shotgun (WGS) entry which is preliminary data.</text>
</comment>
<keyword evidence="6" id="KW-1185">Reference proteome</keyword>
<evidence type="ECO:0000313" key="6">
    <source>
        <dbReference type="Proteomes" id="UP001318860"/>
    </source>
</evidence>
<keyword evidence="2" id="KW-0206">Cytoskeleton</keyword>
<feature type="compositionally biased region" description="Basic and acidic residues" evidence="3">
    <location>
        <begin position="1157"/>
        <end position="1168"/>
    </location>
</feature>